<feature type="region of interest" description="Disordered" evidence="1">
    <location>
        <begin position="57"/>
        <end position="77"/>
    </location>
</feature>
<evidence type="ECO:0000256" key="1">
    <source>
        <dbReference type="SAM" id="MobiDB-lite"/>
    </source>
</evidence>
<keyword evidence="2" id="KW-0812">Transmembrane</keyword>
<proteinExistence type="predicted"/>
<dbReference type="EMBL" id="CP023692">
    <property type="protein sequence ID" value="QEV49347.1"/>
    <property type="molecule type" value="Genomic_DNA"/>
</dbReference>
<protein>
    <submittedName>
        <fullName evidence="3">Uncharacterized protein</fullName>
    </submittedName>
</protein>
<name>A0A5J6JDH0_STRVI</name>
<gene>
    <name evidence="3" type="ORF">CP980_33580</name>
</gene>
<dbReference type="Proteomes" id="UP000325563">
    <property type="component" value="Chromosome"/>
</dbReference>
<keyword evidence="2" id="KW-0472">Membrane</keyword>
<evidence type="ECO:0000313" key="3">
    <source>
        <dbReference type="EMBL" id="QEV49347.1"/>
    </source>
</evidence>
<evidence type="ECO:0000256" key="2">
    <source>
        <dbReference type="SAM" id="Phobius"/>
    </source>
</evidence>
<keyword evidence="2" id="KW-1133">Transmembrane helix</keyword>
<sequence length="77" mass="8074">MARRRRRVGCSVLAGTLLGVAGWWADWAGYGTTGTVLGVAAGAAVLAGAWRTGAQHLSWAEEPPLGEETPPDADRDR</sequence>
<reference evidence="3 4" key="1">
    <citation type="submission" date="2017-09" db="EMBL/GenBank/DDBJ databases">
        <authorList>
            <person name="Lee N."/>
            <person name="Cho B.-K."/>
        </authorList>
    </citation>
    <scope>NUCLEOTIDE SEQUENCE [LARGE SCALE GENOMIC DNA]</scope>
    <source>
        <strain evidence="3 4">ATCC 27476</strain>
    </source>
</reference>
<feature type="transmembrane region" description="Helical" evidence="2">
    <location>
        <begin position="32"/>
        <end position="50"/>
    </location>
</feature>
<organism evidence="3 4">
    <name type="scientific">Streptomyces vinaceus</name>
    <dbReference type="NCBI Taxonomy" id="1960"/>
    <lineage>
        <taxon>Bacteria</taxon>
        <taxon>Bacillati</taxon>
        <taxon>Actinomycetota</taxon>
        <taxon>Actinomycetes</taxon>
        <taxon>Kitasatosporales</taxon>
        <taxon>Streptomycetaceae</taxon>
        <taxon>Streptomyces</taxon>
    </lineage>
</organism>
<dbReference type="KEGG" id="svn:CP980_33580"/>
<keyword evidence="4" id="KW-1185">Reference proteome</keyword>
<accession>A0A5J6JDH0</accession>
<evidence type="ECO:0000313" key="4">
    <source>
        <dbReference type="Proteomes" id="UP000325563"/>
    </source>
</evidence>
<dbReference type="AlphaFoldDB" id="A0A5J6JDH0"/>